<evidence type="ECO:0000256" key="2">
    <source>
        <dbReference type="ARBA" id="ARBA00022840"/>
    </source>
</evidence>
<reference evidence="3 4" key="1">
    <citation type="journal article" date="2014" name="Genome Announc.">
        <title>Draft genome sequence of the pathogenic fungus Scedosporium apiospermum.</title>
        <authorList>
            <person name="Vandeputte P."/>
            <person name="Ghamrawi S."/>
            <person name="Rechenmann M."/>
            <person name="Iltis A."/>
            <person name="Giraud S."/>
            <person name="Fleury M."/>
            <person name="Thornton C."/>
            <person name="Delhaes L."/>
            <person name="Meyer W."/>
            <person name="Papon N."/>
            <person name="Bouchara J.P."/>
        </authorList>
    </citation>
    <scope>NUCLEOTIDE SEQUENCE [LARGE SCALE GENOMIC DNA]</scope>
    <source>
        <strain evidence="3 4">IHEM 14462</strain>
    </source>
</reference>
<keyword evidence="2" id="KW-0067">ATP-binding</keyword>
<evidence type="ECO:0000313" key="3">
    <source>
        <dbReference type="EMBL" id="KEZ45567.1"/>
    </source>
</evidence>
<organism evidence="3 4">
    <name type="scientific">Pseudallescheria apiosperma</name>
    <name type="common">Scedosporium apiospermum</name>
    <dbReference type="NCBI Taxonomy" id="563466"/>
    <lineage>
        <taxon>Eukaryota</taxon>
        <taxon>Fungi</taxon>
        <taxon>Dikarya</taxon>
        <taxon>Ascomycota</taxon>
        <taxon>Pezizomycotina</taxon>
        <taxon>Sordariomycetes</taxon>
        <taxon>Hypocreomycetidae</taxon>
        <taxon>Microascales</taxon>
        <taxon>Microascaceae</taxon>
        <taxon>Scedosporium</taxon>
    </lineage>
</organism>
<evidence type="ECO:0008006" key="5">
    <source>
        <dbReference type="Google" id="ProtNLM"/>
    </source>
</evidence>
<dbReference type="VEuPathDB" id="FungiDB:SAPIO_CDS1903"/>
<evidence type="ECO:0000313" key="4">
    <source>
        <dbReference type="Proteomes" id="UP000028545"/>
    </source>
</evidence>
<dbReference type="PRINTS" id="PR00301">
    <property type="entry name" value="HEATSHOCK70"/>
</dbReference>
<dbReference type="Gene3D" id="3.30.420.40">
    <property type="match status" value="1"/>
</dbReference>
<keyword evidence="1" id="KW-0547">Nucleotide-binding</keyword>
<dbReference type="GO" id="GO:0005524">
    <property type="term" value="F:ATP binding"/>
    <property type="evidence" value="ECO:0007669"/>
    <property type="project" value="UniProtKB-KW"/>
</dbReference>
<dbReference type="Proteomes" id="UP000028545">
    <property type="component" value="Unassembled WGS sequence"/>
</dbReference>
<dbReference type="GO" id="GO:0140662">
    <property type="term" value="F:ATP-dependent protein folding chaperone"/>
    <property type="evidence" value="ECO:0007669"/>
    <property type="project" value="InterPro"/>
</dbReference>
<dbReference type="InterPro" id="IPR043129">
    <property type="entry name" value="ATPase_NBD"/>
</dbReference>
<dbReference type="InterPro" id="IPR013126">
    <property type="entry name" value="Hsp_70_fam"/>
</dbReference>
<sequence>MASDALVNLLSRARLGQSEDEDEILIIGIDFGTTFSGVAWATVDDLESDEIHLITTWPGTGREEGKVPTELFYEDGKTMWGFEVPRDGDPVRWFKLLLLKSEDIPSDLVESEFLIRARKMLRENGKTAVDLIADYLRCIWAHAMASIEKARGKSVVDAYQFRVVITVPAIWKGYARQGMKDAARQAGILDYRAGGETELVFAPEPEAAALATLCEKGRKLNKDEVYVVCDAGGGTVDLISYQVASLDPIRLDEAVEGTGGLCGGIFIDEAFERICKARLGRRWDRLSKAGIKEVMTGEWEHFVKPQLKADPANATKEYIISIPAEAFVDAELDDTSREPFIKNGRIHFKGDHLEQAFVEVLGEIGRLIDEQIDKSTAKGKKVKSVILVGGLGASPFLYQFVEQRYAKKGISVLQSGGIKPRTAICRGAILKGILSGGTGSSIKVNGSASIVAGSKISRASFGDIFRTPWIDGMFPNEDKVWCPLEERYFAKNRMEWYIVRGSSIDEQEPVRHSYYRTYQEDFGGIFSVDVHQCEDELAPDRATKTVKHLCTIDCALDTPFSSLPNLKSSSGRVCKKLDFEIEAIPSGASVEFSVYVNGKRLGAQEAEIKFQ</sequence>
<dbReference type="KEGG" id="sapo:SAPIO_CDS1903"/>
<name>A0A084GE05_PSEDA</name>
<dbReference type="PANTHER" id="PTHR14187:SF5">
    <property type="entry name" value="HEAT SHOCK 70 KDA PROTEIN 12A"/>
    <property type="match status" value="1"/>
</dbReference>
<proteinExistence type="predicted"/>
<keyword evidence="4" id="KW-1185">Reference proteome</keyword>
<accession>A0A084GE05</accession>
<dbReference type="RefSeq" id="XP_016645366.1">
    <property type="nucleotide sequence ID" value="XM_016785069.1"/>
</dbReference>
<dbReference type="OMA" id="YEAKEAY"/>
<evidence type="ECO:0000256" key="1">
    <source>
        <dbReference type="ARBA" id="ARBA00022741"/>
    </source>
</evidence>
<dbReference type="EMBL" id="JOWA01000077">
    <property type="protein sequence ID" value="KEZ45567.1"/>
    <property type="molecule type" value="Genomic_DNA"/>
</dbReference>
<gene>
    <name evidence="3" type="ORF">SAPIO_CDS1903</name>
</gene>
<dbReference type="OrthoDB" id="2963168at2759"/>
<protein>
    <recommendedName>
        <fullName evidence="5">Actin-like ATPase domain-containing protein</fullName>
    </recommendedName>
</protein>
<dbReference type="GeneID" id="27720975"/>
<dbReference type="Pfam" id="PF00012">
    <property type="entry name" value="HSP70"/>
    <property type="match status" value="1"/>
</dbReference>
<comment type="caution">
    <text evidence="3">The sequence shown here is derived from an EMBL/GenBank/DDBJ whole genome shotgun (WGS) entry which is preliminary data.</text>
</comment>
<dbReference type="PANTHER" id="PTHR14187">
    <property type="entry name" value="ALPHA KINASE/ELONGATION FACTOR 2 KINASE"/>
    <property type="match status" value="1"/>
</dbReference>
<dbReference type="CDD" id="cd10170">
    <property type="entry name" value="ASKHA_NBD_HSP70"/>
    <property type="match status" value="1"/>
</dbReference>
<dbReference type="HOGENOM" id="CLU_009958_6_1_1"/>
<dbReference type="AlphaFoldDB" id="A0A084GE05"/>
<dbReference type="SUPFAM" id="SSF53067">
    <property type="entry name" value="Actin-like ATPase domain"/>
    <property type="match status" value="2"/>
</dbReference>